<keyword evidence="1" id="KW-0378">Hydrolase</keyword>
<dbReference type="Gene3D" id="3.90.79.10">
    <property type="entry name" value="Nucleoside Triphosphate Pyrophosphohydrolase"/>
    <property type="match status" value="1"/>
</dbReference>
<dbReference type="Gene3D" id="3.40.630.30">
    <property type="match status" value="1"/>
</dbReference>
<dbReference type="InterPro" id="IPR000182">
    <property type="entry name" value="GNAT_dom"/>
</dbReference>
<gene>
    <name evidence="4" type="ORF">H9943_00935</name>
</gene>
<dbReference type="InterPro" id="IPR015797">
    <property type="entry name" value="NUDIX_hydrolase-like_dom_sf"/>
</dbReference>
<dbReference type="GO" id="GO:0016787">
    <property type="term" value="F:hydrolase activity"/>
    <property type="evidence" value="ECO:0007669"/>
    <property type="project" value="UniProtKB-KW"/>
</dbReference>
<evidence type="ECO:0000313" key="4">
    <source>
        <dbReference type="EMBL" id="HJB38941.1"/>
    </source>
</evidence>
<dbReference type="InterPro" id="IPR051531">
    <property type="entry name" value="N-acetyltransferase"/>
</dbReference>
<dbReference type="EC" id="2.3.1.-" evidence="4"/>
<reference evidence="4" key="1">
    <citation type="journal article" date="2021" name="PeerJ">
        <title>Extensive microbial diversity within the chicken gut microbiome revealed by metagenomics and culture.</title>
        <authorList>
            <person name="Gilroy R."/>
            <person name="Ravi A."/>
            <person name="Getino M."/>
            <person name="Pursley I."/>
            <person name="Horton D.L."/>
            <person name="Alikhan N.F."/>
            <person name="Baker D."/>
            <person name="Gharbi K."/>
            <person name="Hall N."/>
            <person name="Watson M."/>
            <person name="Adriaenssens E.M."/>
            <person name="Foster-Nyarko E."/>
            <person name="Jarju S."/>
            <person name="Secka A."/>
            <person name="Antonio M."/>
            <person name="Oren A."/>
            <person name="Chaudhuri R.R."/>
            <person name="La Ragione R."/>
            <person name="Hildebrand F."/>
            <person name="Pallen M.J."/>
        </authorList>
    </citation>
    <scope>NUCLEOTIDE SEQUENCE</scope>
    <source>
        <strain evidence="4">ChiBcec8-14828</strain>
    </source>
</reference>
<dbReference type="InterPro" id="IPR000086">
    <property type="entry name" value="NUDIX_hydrolase_dom"/>
</dbReference>
<dbReference type="Pfam" id="PF00293">
    <property type="entry name" value="NUDIX"/>
    <property type="match status" value="1"/>
</dbReference>
<name>A0A9D2M180_9FIRM</name>
<evidence type="ECO:0000259" key="2">
    <source>
        <dbReference type="PROSITE" id="PS51186"/>
    </source>
</evidence>
<evidence type="ECO:0000259" key="3">
    <source>
        <dbReference type="PROSITE" id="PS51462"/>
    </source>
</evidence>
<feature type="domain" description="N-acetyltransferase" evidence="2">
    <location>
        <begin position="11"/>
        <end position="167"/>
    </location>
</feature>
<dbReference type="EMBL" id="DWYA01000009">
    <property type="protein sequence ID" value="HJB38941.1"/>
    <property type="molecule type" value="Genomic_DNA"/>
</dbReference>
<feature type="domain" description="Nudix hydrolase" evidence="3">
    <location>
        <begin position="213"/>
        <end position="341"/>
    </location>
</feature>
<comment type="caution">
    <text evidence="4">The sequence shown here is derived from an EMBL/GenBank/DDBJ whole genome shotgun (WGS) entry which is preliminary data.</text>
</comment>
<dbReference type="PANTHER" id="PTHR43792">
    <property type="entry name" value="GNAT FAMILY, PUTATIVE (AFU_ORTHOLOGUE AFUA_3G00765)-RELATED-RELATED"/>
    <property type="match status" value="1"/>
</dbReference>
<dbReference type="SUPFAM" id="SSF55729">
    <property type="entry name" value="Acyl-CoA N-acyltransferases (Nat)"/>
    <property type="match status" value="1"/>
</dbReference>
<keyword evidence="4" id="KW-0012">Acyltransferase</keyword>
<protein>
    <submittedName>
        <fullName evidence="4">GNAT family N-acetyltransferase</fullName>
        <ecNumber evidence="4">2.3.1.-</ecNumber>
    </submittedName>
</protein>
<dbReference type="Pfam" id="PF13302">
    <property type="entry name" value="Acetyltransf_3"/>
    <property type="match status" value="1"/>
</dbReference>
<evidence type="ECO:0000256" key="1">
    <source>
        <dbReference type="ARBA" id="ARBA00022801"/>
    </source>
</evidence>
<accession>A0A9D2M180</accession>
<dbReference type="InterPro" id="IPR020084">
    <property type="entry name" value="NUDIX_hydrolase_CS"/>
</dbReference>
<dbReference type="AlphaFoldDB" id="A0A9D2M180"/>
<dbReference type="PANTHER" id="PTHR43792:SF1">
    <property type="entry name" value="N-ACETYLTRANSFERASE DOMAIN-CONTAINING PROTEIN"/>
    <property type="match status" value="1"/>
</dbReference>
<sequence length="355" mass="40291">MSDFCLKTKSLFLRPLTDKDLPDLREILQDEVTMTAYEHAFSEQEVLDWLARQQERYSQRGMGLMAVCRKETGQMIGQCGLTWQEIGQENPVVEVGYLFKRGAWGRGLASQAAKACRDWAFEHMPVENVYSIIRNTNRASRMVAVRNGMQCVGSMVKHYYGMDMPHDIYAISRREWMRVTGQPGASEAWDLLDEQRRPLHRTVLRRVRLPEGAFHVGVRVVVTDGEGHILLVHSAKKKHPGISPWECPGGAVLSGETSLRAAQRELCEETGIALDECELHYIGGTTVGTCHHDNYLAVKKIPLEAMLFQPGETDTAKWVDFEEFFNMPAGRMPSPPLRRKLCTQSPWRELMGLSK</sequence>
<dbReference type="GO" id="GO:0016747">
    <property type="term" value="F:acyltransferase activity, transferring groups other than amino-acyl groups"/>
    <property type="evidence" value="ECO:0007669"/>
    <property type="project" value="InterPro"/>
</dbReference>
<keyword evidence="4" id="KW-0808">Transferase</keyword>
<evidence type="ECO:0000313" key="5">
    <source>
        <dbReference type="Proteomes" id="UP000824209"/>
    </source>
</evidence>
<dbReference type="SUPFAM" id="SSF55811">
    <property type="entry name" value="Nudix"/>
    <property type="match status" value="1"/>
</dbReference>
<dbReference type="Proteomes" id="UP000824209">
    <property type="component" value="Unassembled WGS sequence"/>
</dbReference>
<proteinExistence type="predicted"/>
<dbReference type="PROSITE" id="PS00893">
    <property type="entry name" value="NUDIX_BOX"/>
    <property type="match status" value="1"/>
</dbReference>
<dbReference type="InterPro" id="IPR016181">
    <property type="entry name" value="Acyl_CoA_acyltransferase"/>
</dbReference>
<dbReference type="PROSITE" id="PS51186">
    <property type="entry name" value="GNAT"/>
    <property type="match status" value="1"/>
</dbReference>
<dbReference type="PROSITE" id="PS51462">
    <property type="entry name" value="NUDIX"/>
    <property type="match status" value="1"/>
</dbReference>
<reference evidence="4" key="2">
    <citation type="submission" date="2021-04" db="EMBL/GenBank/DDBJ databases">
        <authorList>
            <person name="Gilroy R."/>
        </authorList>
    </citation>
    <scope>NUCLEOTIDE SEQUENCE</scope>
    <source>
        <strain evidence="4">ChiBcec8-14828</strain>
    </source>
</reference>
<organism evidence="4 5">
    <name type="scientific">Candidatus Ruthenibacterium avium</name>
    <dbReference type="NCBI Taxonomy" id="2838751"/>
    <lineage>
        <taxon>Bacteria</taxon>
        <taxon>Bacillati</taxon>
        <taxon>Bacillota</taxon>
        <taxon>Clostridia</taxon>
        <taxon>Eubacteriales</taxon>
        <taxon>Oscillospiraceae</taxon>
        <taxon>Ruthenibacterium</taxon>
    </lineage>
</organism>